<evidence type="ECO:0000256" key="1">
    <source>
        <dbReference type="SAM" id="Phobius"/>
    </source>
</evidence>
<dbReference type="AlphaFoldDB" id="A0AAE3DIN8"/>
<accession>A0AAE3DIN8</accession>
<keyword evidence="1" id="KW-0472">Membrane</keyword>
<proteinExistence type="predicted"/>
<comment type="caution">
    <text evidence="3">The sequence shown here is derived from an EMBL/GenBank/DDBJ whole genome shotgun (WGS) entry which is preliminary data.</text>
</comment>
<dbReference type="EMBL" id="JAJEQC010000006">
    <property type="protein sequence ID" value="MCC2136802.1"/>
    <property type="molecule type" value="Genomic_DNA"/>
</dbReference>
<sequence>MVQCYECGTVYPETMRCCPNCGSEAKIQLAPNSEFEEPKNPYVQPYRPYGMPMNNRMNGYAVAGFVLSCVALVLMCVFPPLSILGIVFSTLGLSQIKKSFQRGKGLAVAGLTIGMITTVFSIFLYAMVFIESLW</sequence>
<name>A0AAE3DIN8_9FIRM</name>
<evidence type="ECO:0000313" key="3">
    <source>
        <dbReference type="EMBL" id="MCC2136802.1"/>
    </source>
</evidence>
<organism evidence="3 4">
    <name type="scientific">Hominenteromicrobium mulieris</name>
    <dbReference type="NCBI Taxonomy" id="2885357"/>
    <lineage>
        <taxon>Bacteria</taxon>
        <taxon>Bacillati</taxon>
        <taxon>Bacillota</taxon>
        <taxon>Clostridia</taxon>
        <taxon>Eubacteriales</taxon>
        <taxon>Oscillospiraceae</taxon>
        <taxon>Hominenteromicrobium</taxon>
    </lineage>
</organism>
<keyword evidence="1" id="KW-0812">Transmembrane</keyword>
<evidence type="ECO:0000259" key="2">
    <source>
        <dbReference type="Pfam" id="PF13828"/>
    </source>
</evidence>
<feature type="transmembrane region" description="Helical" evidence="1">
    <location>
        <begin position="60"/>
        <end position="93"/>
    </location>
</feature>
<dbReference type="RefSeq" id="WP_176820985.1">
    <property type="nucleotide sequence ID" value="NZ_JAJEQC010000006.1"/>
</dbReference>
<evidence type="ECO:0000313" key="4">
    <source>
        <dbReference type="Proteomes" id="UP001199424"/>
    </source>
</evidence>
<feature type="transmembrane region" description="Helical" evidence="1">
    <location>
        <begin position="105"/>
        <end position="130"/>
    </location>
</feature>
<feature type="domain" description="DUF4190" evidence="2">
    <location>
        <begin position="60"/>
        <end position="123"/>
    </location>
</feature>
<protein>
    <submittedName>
        <fullName evidence="3">DUF4190 domain-containing protein</fullName>
    </submittedName>
</protein>
<reference evidence="3" key="1">
    <citation type="submission" date="2021-10" db="EMBL/GenBank/DDBJ databases">
        <title>Anaerobic single-cell dispensing facilitates the cultivation of human gut bacteria.</title>
        <authorList>
            <person name="Afrizal A."/>
        </authorList>
    </citation>
    <scope>NUCLEOTIDE SEQUENCE</scope>
    <source>
        <strain evidence="3">CLA-AA-H250</strain>
    </source>
</reference>
<keyword evidence="4" id="KW-1185">Reference proteome</keyword>
<dbReference type="Pfam" id="PF13828">
    <property type="entry name" value="DUF4190"/>
    <property type="match status" value="1"/>
</dbReference>
<gene>
    <name evidence="3" type="ORF">LKD31_07205</name>
</gene>
<keyword evidence="1" id="KW-1133">Transmembrane helix</keyword>
<dbReference type="Proteomes" id="UP001199424">
    <property type="component" value="Unassembled WGS sequence"/>
</dbReference>
<dbReference type="InterPro" id="IPR025241">
    <property type="entry name" value="DUF4190"/>
</dbReference>